<dbReference type="PANTHER" id="PTHR43155:SF2">
    <property type="entry name" value="CYCLIC DI-GMP PHOSPHODIESTERASE PA4108"/>
    <property type="match status" value="1"/>
</dbReference>
<dbReference type="Gene3D" id="1.10.3210.10">
    <property type="entry name" value="Hypothetical protein af1432"/>
    <property type="match status" value="1"/>
</dbReference>
<dbReference type="Proteomes" id="UP000823632">
    <property type="component" value="Unassembled WGS sequence"/>
</dbReference>
<dbReference type="InterPro" id="IPR043128">
    <property type="entry name" value="Rev_trsase/Diguanyl_cyclase"/>
</dbReference>
<dbReference type="PROSITE" id="PS51832">
    <property type="entry name" value="HD_GYP"/>
    <property type="match status" value="1"/>
</dbReference>
<feature type="domain" description="GGDEF" evidence="2">
    <location>
        <begin position="289"/>
        <end position="423"/>
    </location>
</feature>
<dbReference type="NCBIfam" id="TIGR00254">
    <property type="entry name" value="GGDEF"/>
    <property type="match status" value="1"/>
</dbReference>
<evidence type="ECO:0000259" key="3">
    <source>
        <dbReference type="PROSITE" id="PS51832"/>
    </source>
</evidence>
<dbReference type="NCBIfam" id="TIGR00277">
    <property type="entry name" value="HDIG"/>
    <property type="match status" value="1"/>
</dbReference>
<feature type="region of interest" description="Disordered" evidence="1">
    <location>
        <begin position="1"/>
        <end position="44"/>
    </location>
</feature>
<dbReference type="InterPro" id="IPR000160">
    <property type="entry name" value="GGDEF_dom"/>
</dbReference>
<dbReference type="InterPro" id="IPR006675">
    <property type="entry name" value="HDIG_dom"/>
</dbReference>
<name>A0A9D9DQ63_9BACT</name>
<dbReference type="SMART" id="SM00471">
    <property type="entry name" value="HDc"/>
    <property type="match status" value="1"/>
</dbReference>
<dbReference type="SUPFAM" id="SSF109604">
    <property type="entry name" value="HD-domain/PDEase-like"/>
    <property type="match status" value="1"/>
</dbReference>
<dbReference type="SUPFAM" id="SSF55073">
    <property type="entry name" value="Nucleotide cyclase"/>
    <property type="match status" value="1"/>
</dbReference>
<feature type="compositionally biased region" description="Low complexity" evidence="1">
    <location>
        <begin position="1"/>
        <end position="11"/>
    </location>
</feature>
<evidence type="ECO:0000256" key="1">
    <source>
        <dbReference type="SAM" id="MobiDB-lite"/>
    </source>
</evidence>
<evidence type="ECO:0000259" key="2">
    <source>
        <dbReference type="PROSITE" id="PS50887"/>
    </source>
</evidence>
<dbReference type="InterPro" id="IPR037522">
    <property type="entry name" value="HD_GYP_dom"/>
</dbReference>
<dbReference type="Pfam" id="PF00990">
    <property type="entry name" value="GGDEF"/>
    <property type="match status" value="1"/>
</dbReference>
<evidence type="ECO:0000313" key="4">
    <source>
        <dbReference type="EMBL" id="MBO8431613.1"/>
    </source>
</evidence>
<protein>
    <submittedName>
        <fullName evidence="4">Diguanylate cyclase</fullName>
    </submittedName>
</protein>
<accession>A0A9D9DQ63</accession>
<comment type="caution">
    <text evidence="4">The sequence shown here is derived from an EMBL/GenBank/DDBJ whole genome shotgun (WGS) entry which is preliminary data.</text>
</comment>
<dbReference type="InterPro" id="IPR003607">
    <property type="entry name" value="HD/PDEase_dom"/>
</dbReference>
<dbReference type="InterPro" id="IPR029016">
    <property type="entry name" value="GAF-like_dom_sf"/>
</dbReference>
<reference evidence="4" key="1">
    <citation type="submission" date="2020-10" db="EMBL/GenBank/DDBJ databases">
        <authorList>
            <person name="Gilroy R."/>
        </authorList>
    </citation>
    <scope>NUCLEOTIDE SEQUENCE</scope>
    <source>
        <strain evidence="4">10192</strain>
    </source>
</reference>
<proteinExistence type="predicted"/>
<dbReference type="SMART" id="SM00267">
    <property type="entry name" value="GGDEF"/>
    <property type="match status" value="1"/>
</dbReference>
<sequence length="656" mass="72533">MEENTVKVNKNTTKKRASKPVSDRVSNPIAPEKSPAQKRSTAAKRVLNPASKVSELPLTNQPVTSPVDNSIVAKINNFTQKRSTNKLYGGYLTNSLSANKIVNYPELIQTLNLALQDKKSVHELFSVVHNVFTEKMNCSFTAYGIYHEQSKCINLKLTNKLGSTYSSKIFVSNDRNPAVECFNSGHVVMLKDNSFLQIPYLQNSSVIILPLISIGKTLGVLIFGKENLDCNIGLLSFFASYIAMFIHNIDLLEKTNKYANTDTLTSLYNHRGFQEVLATELKHAADTGTDLSIIMFDINNISKINRELGHAKGDEVIKLLAEKVKQNMRSTDKAGRYGGDEIAIILPNTNTADAKYLAEYITYCLSCCFVDDVGPVKVSVGISTYPECSKNQEKLLILAEQAMYISQAKGYKEGMSAIISSSDFNFWDNDALNSFAEVIAKRHSQLGINFEEELVHKFNNEQIISQNHLIEMVTSLAGAIDAKDPYTKGHSTSVSRYSEALARAINLPEDEVQRITLGALLHDVGKIGIPEQVLKKPGKLEGEEWEIMKQHPVIGAEKVLAPNEALSDLIPIVKYHHEHMDGSGYPSGLKGEEIPLAARIVAVADTYHALISDRPYRKGMSVEKACQILQEGAGKLWDADLVRHFIAIAPSLATII</sequence>
<evidence type="ECO:0000313" key="5">
    <source>
        <dbReference type="Proteomes" id="UP000823632"/>
    </source>
</evidence>
<dbReference type="CDD" id="cd01949">
    <property type="entry name" value="GGDEF"/>
    <property type="match status" value="1"/>
</dbReference>
<dbReference type="SUPFAM" id="SSF55781">
    <property type="entry name" value="GAF domain-like"/>
    <property type="match status" value="1"/>
</dbReference>
<organism evidence="4 5">
    <name type="scientific">Candidatus Scatousia excrementipullorum</name>
    <dbReference type="NCBI Taxonomy" id="2840936"/>
    <lineage>
        <taxon>Bacteria</taxon>
        <taxon>Candidatus Scatousia</taxon>
    </lineage>
</organism>
<dbReference type="Gene3D" id="3.30.450.40">
    <property type="match status" value="1"/>
</dbReference>
<dbReference type="EMBL" id="JADIND010000213">
    <property type="protein sequence ID" value="MBO8431613.1"/>
    <property type="molecule type" value="Genomic_DNA"/>
</dbReference>
<gene>
    <name evidence="4" type="ORF">IAC76_09525</name>
</gene>
<feature type="domain" description="HD-GYP" evidence="3">
    <location>
        <begin position="465"/>
        <end position="656"/>
    </location>
</feature>
<dbReference type="AlphaFoldDB" id="A0A9D9DQ63"/>
<dbReference type="InterPro" id="IPR029787">
    <property type="entry name" value="Nucleotide_cyclase"/>
</dbReference>
<dbReference type="PROSITE" id="PS50887">
    <property type="entry name" value="GGDEF"/>
    <property type="match status" value="1"/>
</dbReference>
<dbReference type="Gene3D" id="3.30.70.270">
    <property type="match status" value="1"/>
</dbReference>
<dbReference type="CDD" id="cd00077">
    <property type="entry name" value="HDc"/>
    <property type="match status" value="1"/>
</dbReference>
<reference evidence="4" key="2">
    <citation type="journal article" date="2021" name="PeerJ">
        <title>Extensive microbial diversity within the chicken gut microbiome revealed by metagenomics and culture.</title>
        <authorList>
            <person name="Gilroy R."/>
            <person name="Ravi A."/>
            <person name="Getino M."/>
            <person name="Pursley I."/>
            <person name="Horton D.L."/>
            <person name="Alikhan N.F."/>
            <person name="Baker D."/>
            <person name="Gharbi K."/>
            <person name="Hall N."/>
            <person name="Watson M."/>
            <person name="Adriaenssens E.M."/>
            <person name="Foster-Nyarko E."/>
            <person name="Jarju S."/>
            <person name="Secka A."/>
            <person name="Antonio M."/>
            <person name="Oren A."/>
            <person name="Chaudhuri R.R."/>
            <person name="La Ragione R."/>
            <person name="Hildebrand F."/>
            <person name="Pallen M.J."/>
        </authorList>
    </citation>
    <scope>NUCLEOTIDE SEQUENCE</scope>
    <source>
        <strain evidence="4">10192</strain>
    </source>
</reference>
<dbReference type="PANTHER" id="PTHR43155">
    <property type="entry name" value="CYCLIC DI-GMP PHOSPHODIESTERASE PA4108-RELATED"/>
    <property type="match status" value="1"/>
</dbReference>
<dbReference type="Pfam" id="PF13487">
    <property type="entry name" value="HD_5"/>
    <property type="match status" value="1"/>
</dbReference>